<dbReference type="InParanoid" id="Q54QE0"/>
<dbReference type="PaxDb" id="44689-DDB0218554"/>
<dbReference type="PROSITE" id="PS01186">
    <property type="entry name" value="EGF_2"/>
    <property type="match status" value="1"/>
</dbReference>
<dbReference type="InterPro" id="IPR032675">
    <property type="entry name" value="LRR_dom_sf"/>
</dbReference>
<accession>Q54QE0</accession>
<reference evidence="5 6" key="1">
    <citation type="journal article" date="2005" name="Nature">
        <title>The genome of the social amoeba Dictyostelium discoideum.</title>
        <authorList>
            <consortium name="The Dictyostelium discoideum Sequencing Consortium"/>
            <person name="Eichinger L."/>
            <person name="Pachebat J.A."/>
            <person name="Glockner G."/>
            <person name="Rajandream M.A."/>
            <person name="Sucgang R."/>
            <person name="Berriman M."/>
            <person name="Song J."/>
            <person name="Olsen R."/>
            <person name="Szafranski K."/>
            <person name="Xu Q."/>
            <person name="Tunggal B."/>
            <person name="Kummerfeld S."/>
            <person name="Madera M."/>
            <person name="Konfortov B.A."/>
            <person name="Rivero F."/>
            <person name="Bankier A.T."/>
            <person name="Lehmann R."/>
            <person name="Hamlin N."/>
            <person name="Davies R."/>
            <person name="Gaudet P."/>
            <person name="Fey P."/>
            <person name="Pilcher K."/>
            <person name="Chen G."/>
            <person name="Saunders D."/>
            <person name="Sodergren E."/>
            <person name="Davis P."/>
            <person name="Kerhornou A."/>
            <person name="Nie X."/>
            <person name="Hall N."/>
            <person name="Anjard C."/>
            <person name="Hemphill L."/>
            <person name="Bason N."/>
            <person name="Farbrother P."/>
            <person name="Desany B."/>
            <person name="Just E."/>
            <person name="Morio T."/>
            <person name="Rost R."/>
            <person name="Churcher C."/>
            <person name="Cooper J."/>
            <person name="Haydock S."/>
            <person name="van Driessche N."/>
            <person name="Cronin A."/>
            <person name="Goodhead I."/>
            <person name="Muzny D."/>
            <person name="Mourier T."/>
            <person name="Pain A."/>
            <person name="Lu M."/>
            <person name="Harper D."/>
            <person name="Lindsay R."/>
            <person name="Hauser H."/>
            <person name="James K."/>
            <person name="Quiles M."/>
            <person name="Madan Babu M."/>
            <person name="Saito T."/>
            <person name="Buchrieser C."/>
            <person name="Wardroper A."/>
            <person name="Felder M."/>
            <person name="Thangavelu M."/>
            <person name="Johnson D."/>
            <person name="Knights A."/>
            <person name="Loulseged H."/>
            <person name="Mungall K."/>
            <person name="Oliver K."/>
            <person name="Price C."/>
            <person name="Quail M.A."/>
            <person name="Urushihara H."/>
            <person name="Hernandez J."/>
            <person name="Rabbinowitsch E."/>
            <person name="Steffen D."/>
            <person name="Sanders M."/>
            <person name="Ma J."/>
            <person name="Kohara Y."/>
            <person name="Sharp S."/>
            <person name="Simmonds M."/>
            <person name="Spiegler S."/>
            <person name="Tivey A."/>
            <person name="Sugano S."/>
            <person name="White B."/>
            <person name="Walker D."/>
            <person name="Woodward J."/>
            <person name="Winckler T."/>
            <person name="Tanaka Y."/>
            <person name="Shaulsky G."/>
            <person name="Schleicher M."/>
            <person name="Weinstock G."/>
            <person name="Rosenthal A."/>
            <person name="Cox E.C."/>
            <person name="Chisholm R.L."/>
            <person name="Gibbs R."/>
            <person name="Loomis W.F."/>
            <person name="Platzer M."/>
            <person name="Kay R.R."/>
            <person name="Williams J."/>
            <person name="Dear P.H."/>
            <person name="Noegel A.A."/>
            <person name="Barrell B."/>
            <person name="Kuspa A."/>
        </authorList>
    </citation>
    <scope>NUCLEOTIDE SEQUENCE [LARGE SCALE GENOMIC DNA]</scope>
    <source>
        <strain evidence="5 6">AX4</strain>
    </source>
</reference>
<dbReference type="Pfam" id="PF22933">
    <property type="entry name" value="ComC_SSD"/>
    <property type="match status" value="1"/>
</dbReference>
<dbReference type="PhylomeDB" id="Q54QE0"/>
<keyword evidence="2" id="KW-0732">Signal</keyword>
<name>Q54QE0_DICDI</name>
<dbReference type="Pfam" id="PF24141">
    <property type="entry name" value="LRR_ComC"/>
    <property type="match status" value="1"/>
</dbReference>
<dbReference type="FunCoup" id="Q54QE0">
    <property type="interactions" value="744"/>
</dbReference>
<dbReference type="dictyBase" id="DDB_G0283995"/>
<dbReference type="VEuPathDB" id="AmoebaDB:DDB_G0283995"/>
<dbReference type="EMBL" id="AAFI02000058">
    <property type="protein sequence ID" value="EAL65485.1"/>
    <property type="molecule type" value="Genomic_DNA"/>
</dbReference>
<sequence length="985" mass="110446">MKFGTFFLFLFLFISISSCELPLKEKQAIDTLLQIYGLNLINGDYCGSPQYFVCNFENTTITEISLSGNEINKTIFPDGVIGNFSFINKVKLSNSNISNAFFSELQTTRNFQFDNCFIPKFPTFLPYVQVLYMNDVFFNGNINYSSFSAIGNFTLIYSSGDLMTDYQLIDDSPLYFVISNIKIVLNNIIDFQYSLQKIEIYLGKYFNNSDSFRNMSFTGGPIFISDLYYNKPIEITNLIGQSVILNFANVQFSLPDNSYMDFTFHLVSSLIFTNCSGLTNSNGDLMIKIGSVKTLTITNSKLKKIPPFSFYKTLSSLDISKNNIIGQIPELYEPMNASQIIGINLSGNKISGELNQNHCYHNLNISNNQLTGKLPMCFICQLNDPLLRYRINGNNFENYISNSENNFPICSGISFIGDALIEVGTTNSFINGTNLGWESIYYSIPGQILSDPLGLFFSVEIPNKVLRISDPKKLFPIDKAIVNFAIPNINVTMHFKYSEPKVYAITVYPYYNLGYLFLINGASFPSQNSTSSRVSVKFDNFDCEPTIVAGIVIECIVYKSQLAEKIYTVSITNEQTRKTGFSKYKFERVYPFVYAYSSPTKIGGVVTFFGSYGSVFTNATIKIGKGTCEIININSTVITCNLAGANSIGPSPANVSITINQVNWFVNDYFIYNEDNICPGTPECSGNGICFSGYCACSNGYSGIKCDKIFTGDIEVKKNDTLTEMIKNGYSFGFSIRDIREIDFDGKTVRQHNFTSWTLTPDSTIMKWTYVNKFENSIISYTVEQITGAPKNYTFAGEQFTLQPGSLKLSANISNWEYLGSLNTLQLQIHSSVKAQQENECEQKSEIQSNGNGVSLNYITIQKDKNVFSGRFIDKVVSDGRPTFSKVSISEQTEDSITVSISLPYCKECLIDPDFSVMINPNPIFNPCDNDQPSNLKWIIPVSVILGLLGLFAIFVIVFFLARDRIYISKKGGIILLKKQKKTST</sequence>
<dbReference type="HOGENOM" id="CLU_003793_0_0_1"/>
<feature type="signal peptide" evidence="2">
    <location>
        <begin position="1"/>
        <end position="19"/>
    </location>
</feature>
<organism evidence="5 6">
    <name type="scientific">Dictyostelium discoideum</name>
    <name type="common">Social amoeba</name>
    <dbReference type="NCBI Taxonomy" id="44689"/>
    <lineage>
        <taxon>Eukaryota</taxon>
        <taxon>Amoebozoa</taxon>
        <taxon>Evosea</taxon>
        <taxon>Eumycetozoa</taxon>
        <taxon>Dictyostelia</taxon>
        <taxon>Dictyosteliales</taxon>
        <taxon>Dictyosteliaceae</taxon>
        <taxon>Dictyostelium</taxon>
    </lineage>
</organism>
<evidence type="ECO:0000313" key="5">
    <source>
        <dbReference type="EMBL" id="EAL65485.1"/>
    </source>
</evidence>
<dbReference type="InterPro" id="IPR000742">
    <property type="entry name" value="EGF"/>
</dbReference>
<dbReference type="CDD" id="cd00603">
    <property type="entry name" value="IPT_PCSR"/>
    <property type="match status" value="1"/>
</dbReference>
<keyword evidence="1" id="KW-0812">Transmembrane</keyword>
<evidence type="ECO:0000259" key="4">
    <source>
        <dbReference type="PROSITE" id="PS01186"/>
    </source>
</evidence>
<keyword evidence="6" id="KW-1185">Reference proteome</keyword>
<evidence type="ECO:0000256" key="1">
    <source>
        <dbReference type="SAM" id="Phobius"/>
    </source>
</evidence>
<dbReference type="InterPro" id="IPR053331">
    <property type="entry name" value="EGF-like_comC"/>
</dbReference>
<dbReference type="PROSITE" id="PS00022">
    <property type="entry name" value="EGF_1"/>
    <property type="match status" value="1"/>
</dbReference>
<feature type="chain" id="PRO_5004249745" description="EGF-like domain-containing protein" evidence="2">
    <location>
        <begin position="20"/>
        <end position="985"/>
    </location>
</feature>
<dbReference type="GeneID" id="8624328"/>
<dbReference type="Proteomes" id="UP000002195">
    <property type="component" value="Unassembled WGS sequence"/>
</dbReference>
<evidence type="ECO:0000259" key="3">
    <source>
        <dbReference type="PROSITE" id="PS00022"/>
    </source>
</evidence>
<dbReference type="AlphaFoldDB" id="Q54QE0"/>
<dbReference type="SUPFAM" id="SSF52058">
    <property type="entry name" value="L domain-like"/>
    <property type="match status" value="1"/>
</dbReference>
<dbReference type="InterPro" id="IPR002909">
    <property type="entry name" value="IPT_dom"/>
</dbReference>
<dbReference type="Pfam" id="PF01833">
    <property type="entry name" value="TIG"/>
    <property type="match status" value="1"/>
</dbReference>
<protein>
    <recommendedName>
        <fullName evidence="3 4">EGF-like domain-containing protein</fullName>
    </recommendedName>
</protein>
<gene>
    <name evidence="5" type="ORF">DDB_G0283995</name>
</gene>
<dbReference type="eggNOG" id="ENOG502RF2Y">
    <property type="taxonomic scope" value="Eukaryota"/>
</dbReference>
<dbReference type="KEGG" id="ddi:DDB_G0283995"/>
<dbReference type="PANTHER" id="PTHR24032:SF24">
    <property type="entry name" value="EGF-LIKE DOMAIN-CONTAINING PROTEIN-RELATED"/>
    <property type="match status" value="1"/>
</dbReference>
<dbReference type="PROSITE" id="PS51257">
    <property type="entry name" value="PROKAR_LIPOPROTEIN"/>
    <property type="match status" value="1"/>
</dbReference>
<dbReference type="InterPro" id="IPR054484">
    <property type="entry name" value="ComC_SSD"/>
</dbReference>
<dbReference type="RefSeq" id="XP_638804.1">
    <property type="nucleotide sequence ID" value="XM_633712.1"/>
</dbReference>
<evidence type="ECO:0000313" key="6">
    <source>
        <dbReference type="Proteomes" id="UP000002195"/>
    </source>
</evidence>
<dbReference type="InterPro" id="IPR057013">
    <property type="entry name" value="LRR_ComC"/>
</dbReference>
<dbReference type="PANTHER" id="PTHR24032">
    <property type="entry name" value="EGF-LIKE DOMAIN-CONTAINING PROTEIN-RELATED-RELATED"/>
    <property type="match status" value="1"/>
</dbReference>
<comment type="caution">
    <text evidence="5">The sequence shown here is derived from an EMBL/GenBank/DDBJ whole genome shotgun (WGS) entry which is preliminary data.</text>
</comment>
<evidence type="ECO:0000256" key="2">
    <source>
        <dbReference type="SAM" id="SignalP"/>
    </source>
</evidence>
<feature type="domain" description="EGF-like" evidence="3 4">
    <location>
        <begin position="695"/>
        <end position="706"/>
    </location>
</feature>
<proteinExistence type="predicted"/>
<feature type="transmembrane region" description="Helical" evidence="1">
    <location>
        <begin position="938"/>
        <end position="962"/>
    </location>
</feature>
<dbReference type="OMA" id="ENECEQK"/>
<keyword evidence="1" id="KW-0472">Membrane</keyword>
<keyword evidence="1" id="KW-1133">Transmembrane helix</keyword>
<dbReference type="Gene3D" id="3.80.10.10">
    <property type="entry name" value="Ribonuclease Inhibitor"/>
    <property type="match status" value="2"/>
</dbReference>